<dbReference type="PANTHER" id="PTHR23132:SF14">
    <property type="entry name" value="ATP-GRASP DOMAIN-CONTAINING PROTEIN"/>
    <property type="match status" value="1"/>
</dbReference>
<dbReference type="GO" id="GO:0005524">
    <property type="term" value="F:ATP binding"/>
    <property type="evidence" value="ECO:0007669"/>
    <property type="project" value="UniProtKB-UniRule"/>
</dbReference>
<accession>A0A6P1GR80</accession>
<geneLocation type="plasmid" evidence="3 4">
    <name>unnamed3</name>
</geneLocation>
<dbReference type="PANTHER" id="PTHR23132">
    <property type="entry name" value="D-ALANINE--D-ALANINE LIGASE"/>
    <property type="match status" value="1"/>
</dbReference>
<dbReference type="Gene3D" id="3.30.1490.20">
    <property type="entry name" value="ATP-grasp fold, A domain"/>
    <property type="match status" value="1"/>
</dbReference>
<evidence type="ECO:0000259" key="2">
    <source>
        <dbReference type="PROSITE" id="PS50975"/>
    </source>
</evidence>
<dbReference type="InterPro" id="IPR013815">
    <property type="entry name" value="ATP_grasp_subdomain_1"/>
</dbReference>
<dbReference type="Gene3D" id="3.40.50.20">
    <property type="match status" value="1"/>
</dbReference>
<sequence length="337" mass="36578">MPNILLSCAGRRHYLAEYFVEAIGGAGRVVGTDMDPTAPALVACDRRRLVPAVAAPDYLERLIEVIAEEEIDMVFSLNDLELELLSRNRDAIEACTGATVYVAPEASMAIGADKWLTYQFALRHGIPTPATFLDVASAREAIGAGRCATPLIVKPRWGSASIGLVRVESADALEAAYQTCRNAVAGSALAVFGLDGAVMIQERIEGSEYGVDILYGRDEAFIGFAAKRKLTMRAGETDKAVTVEPARFRASVERITRNLPHRGNLDCDFLERDEELLLLEINPRFGGGYPFTHMAGANHVAILLADFAGRPLPPYGYGIDRTFAKYDCLTETPAHLA</sequence>
<dbReference type="Gene3D" id="3.30.470.20">
    <property type="entry name" value="ATP-grasp fold, B domain"/>
    <property type="match status" value="1"/>
</dbReference>
<dbReference type="InterPro" id="IPR003806">
    <property type="entry name" value="ATP-grasp_PylC-type"/>
</dbReference>
<dbReference type="InterPro" id="IPR048764">
    <property type="entry name" value="PylC_N"/>
</dbReference>
<dbReference type="AlphaFoldDB" id="A0A6P1GR80"/>
<gene>
    <name evidence="3" type="ORF">GS397_26830</name>
</gene>
<reference evidence="3 4" key="1">
    <citation type="submission" date="2019-12" db="EMBL/GenBank/DDBJ databases">
        <title>Functional and genomic insights into the Sphingobium yanoikuyae YC-JY1, a bacterium efficiently degrading bisphenol A.</title>
        <authorList>
            <person name="Jia Y."/>
            <person name="Li X."/>
            <person name="Wang J."/>
            <person name="Eltoukhy A."/>
            <person name="Lamraoui I."/>
            <person name="Yan Y."/>
        </authorList>
    </citation>
    <scope>NUCLEOTIDE SEQUENCE [LARGE SCALE GENOMIC DNA]</scope>
    <source>
        <strain evidence="3 4">YC-JY1</strain>
        <plasmid evidence="3 4">unnamed3</plasmid>
    </source>
</reference>
<keyword evidence="1" id="KW-0067">ATP-binding</keyword>
<feature type="domain" description="ATP-grasp" evidence="2">
    <location>
        <begin position="118"/>
        <end position="308"/>
    </location>
</feature>
<dbReference type="NCBIfam" id="NF009404">
    <property type="entry name" value="PRK12767.1-3"/>
    <property type="match status" value="1"/>
</dbReference>
<name>A0A6P1GR80_SPHYA</name>
<dbReference type="RefSeq" id="WP_159368266.1">
    <property type="nucleotide sequence ID" value="NZ_CP047220.1"/>
</dbReference>
<proteinExistence type="predicted"/>
<evidence type="ECO:0000313" key="4">
    <source>
        <dbReference type="Proteomes" id="UP000464086"/>
    </source>
</evidence>
<dbReference type="Proteomes" id="UP000464086">
    <property type="component" value="Plasmid unnamed3"/>
</dbReference>
<dbReference type="Pfam" id="PF02655">
    <property type="entry name" value="ATP-grasp_3"/>
    <property type="match status" value="1"/>
</dbReference>
<keyword evidence="1" id="KW-0547">Nucleotide-binding</keyword>
<organism evidence="3 4">
    <name type="scientific">Sphingobium yanoikuyae</name>
    <name type="common">Sphingomonas yanoikuyae</name>
    <dbReference type="NCBI Taxonomy" id="13690"/>
    <lineage>
        <taxon>Bacteria</taxon>
        <taxon>Pseudomonadati</taxon>
        <taxon>Pseudomonadota</taxon>
        <taxon>Alphaproteobacteria</taxon>
        <taxon>Sphingomonadales</taxon>
        <taxon>Sphingomonadaceae</taxon>
        <taxon>Sphingobium</taxon>
    </lineage>
</organism>
<dbReference type="GO" id="GO:0008716">
    <property type="term" value="F:D-alanine-D-alanine ligase activity"/>
    <property type="evidence" value="ECO:0007669"/>
    <property type="project" value="TreeGrafter"/>
</dbReference>
<evidence type="ECO:0000256" key="1">
    <source>
        <dbReference type="PROSITE-ProRule" id="PRU00409"/>
    </source>
</evidence>
<dbReference type="Pfam" id="PF21360">
    <property type="entry name" value="PylC-like_N"/>
    <property type="match status" value="1"/>
</dbReference>
<dbReference type="InterPro" id="IPR011761">
    <property type="entry name" value="ATP-grasp"/>
</dbReference>
<protein>
    <submittedName>
        <fullName evidence="3">ATP-grasp domain-containing protein</fullName>
    </submittedName>
</protein>
<evidence type="ECO:0000313" key="3">
    <source>
        <dbReference type="EMBL" id="QHD70724.1"/>
    </source>
</evidence>
<dbReference type="PROSITE" id="PS50975">
    <property type="entry name" value="ATP_GRASP"/>
    <property type="match status" value="1"/>
</dbReference>
<dbReference type="GO" id="GO:0046872">
    <property type="term" value="F:metal ion binding"/>
    <property type="evidence" value="ECO:0007669"/>
    <property type="project" value="InterPro"/>
</dbReference>
<keyword evidence="3" id="KW-0614">Plasmid</keyword>
<dbReference type="EMBL" id="CP047220">
    <property type="protein sequence ID" value="QHD70724.1"/>
    <property type="molecule type" value="Genomic_DNA"/>
</dbReference>
<dbReference type="SUPFAM" id="SSF56059">
    <property type="entry name" value="Glutathione synthetase ATP-binding domain-like"/>
    <property type="match status" value="1"/>
</dbReference>